<dbReference type="CDD" id="cd01647">
    <property type="entry name" value="RT_LTR"/>
    <property type="match status" value="1"/>
</dbReference>
<dbReference type="InterPro" id="IPR043502">
    <property type="entry name" value="DNA/RNA_pol_sf"/>
</dbReference>
<comment type="caution">
    <text evidence="9">The sequence shown here is derived from an EMBL/GenBank/DDBJ whole genome shotgun (WGS) entry which is preliminary data.</text>
</comment>
<keyword evidence="2" id="KW-0808">Transferase</keyword>
<dbReference type="GO" id="GO:0004519">
    <property type="term" value="F:endonuclease activity"/>
    <property type="evidence" value="ECO:0007669"/>
    <property type="project" value="UniProtKB-KW"/>
</dbReference>
<keyword evidence="7 9" id="KW-0695">RNA-directed DNA polymerase</keyword>
<feature type="domain" description="Reverse transcriptase" evidence="8">
    <location>
        <begin position="1"/>
        <end position="115"/>
    </location>
</feature>
<evidence type="ECO:0000259" key="8">
    <source>
        <dbReference type="PROSITE" id="PS50878"/>
    </source>
</evidence>
<accession>A0A6L2KAQ1</accession>
<evidence type="ECO:0000256" key="1">
    <source>
        <dbReference type="ARBA" id="ARBA00022670"/>
    </source>
</evidence>
<protein>
    <submittedName>
        <fullName evidence="9">Putative reverse transcriptase domain-containing protein</fullName>
    </submittedName>
</protein>
<evidence type="ECO:0000256" key="7">
    <source>
        <dbReference type="ARBA" id="ARBA00022918"/>
    </source>
</evidence>
<dbReference type="GO" id="GO:0008233">
    <property type="term" value="F:peptidase activity"/>
    <property type="evidence" value="ECO:0007669"/>
    <property type="project" value="UniProtKB-KW"/>
</dbReference>
<dbReference type="InterPro" id="IPR053134">
    <property type="entry name" value="RNA-dir_DNA_polymerase"/>
</dbReference>
<dbReference type="PANTHER" id="PTHR24559">
    <property type="entry name" value="TRANSPOSON TY3-I GAG-POL POLYPROTEIN"/>
    <property type="match status" value="1"/>
</dbReference>
<dbReference type="PROSITE" id="PS50878">
    <property type="entry name" value="RT_POL"/>
    <property type="match status" value="1"/>
</dbReference>
<organism evidence="9">
    <name type="scientific">Tanacetum cinerariifolium</name>
    <name type="common">Dalmatian daisy</name>
    <name type="synonym">Chrysanthemum cinerariifolium</name>
    <dbReference type="NCBI Taxonomy" id="118510"/>
    <lineage>
        <taxon>Eukaryota</taxon>
        <taxon>Viridiplantae</taxon>
        <taxon>Streptophyta</taxon>
        <taxon>Embryophyta</taxon>
        <taxon>Tracheophyta</taxon>
        <taxon>Spermatophyta</taxon>
        <taxon>Magnoliopsida</taxon>
        <taxon>eudicotyledons</taxon>
        <taxon>Gunneridae</taxon>
        <taxon>Pentapetalae</taxon>
        <taxon>asterids</taxon>
        <taxon>campanulids</taxon>
        <taxon>Asterales</taxon>
        <taxon>Asteraceae</taxon>
        <taxon>Asteroideae</taxon>
        <taxon>Anthemideae</taxon>
        <taxon>Anthemidinae</taxon>
        <taxon>Tanacetum</taxon>
    </lineage>
</organism>
<dbReference type="GO" id="GO:0006508">
    <property type="term" value="P:proteolysis"/>
    <property type="evidence" value="ECO:0007669"/>
    <property type="project" value="UniProtKB-KW"/>
</dbReference>
<gene>
    <name evidence="9" type="ORF">Tci_018496</name>
</gene>
<evidence type="ECO:0000256" key="5">
    <source>
        <dbReference type="ARBA" id="ARBA00022759"/>
    </source>
</evidence>
<keyword evidence="5" id="KW-0255">Endonuclease</keyword>
<dbReference type="EMBL" id="BKCJ010002136">
    <property type="protein sequence ID" value="GEU46518.1"/>
    <property type="molecule type" value="Genomic_DNA"/>
</dbReference>
<dbReference type="InterPro" id="IPR000477">
    <property type="entry name" value="RT_dom"/>
</dbReference>
<proteinExistence type="predicted"/>
<keyword evidence="1" id="KW-0645">Protease</keyword>
<dbReference type="PANTHER" id="PTHR24559:SF444">
    <property type="entry name" value="REVERSE TRANSCRIPTASE DOMAIN-CONTAINING PROTEIN"/>
    <property type="match status" value="1"/>
</dbReference>
<dbReference type="Gene3D" id="3.30.70.270">
    <property type="match status" value="1"/>
</dbReference>
<dbReference type="AlphaFoldDB" id="A0A6L2KAQ1"/>
<dbReference type="Pfam" id="PF00078">
    <property type="entry name" value="RVT_1"/>
    <property type="match status" value="1"/>
</dbReference>
<keyword evidence="4" id="KW-0540">Nuclease</keyword>
<dbReference type="FunFam" id="3.10.10.10:FF:000007">
    <property type="entry name" value="Retrovirus-related Pol polyprotein from transposon 17.6-like Protein"/>
    <property type="match status" value="1"/>
</dbReference>
<evidence type="ECO:0000256" key="2">
    <source>
        <dbReference type="ARBA" id="ARBA00022679"/>
    </source>
</evidence>
<sequence length="383" mass="44625">MDLQSGYHQLRVHKDDNPKTAFRTRYGHFEFMGMPFGLTNALVVFIDLMNQVYKPYLDKFVIVFIDDILIYSKTKEDHEAHLKLVLELLKKERLYAKFSKCEFWLQKVHFLGHMVNYNIITWTQKNKKYEWGAEQEEAFQTLKDILCKANAVSDALAQSEAFKEENEPGERLHGLDQQMERKEDRSLYFMDSTWVLLVGGVRTIIMDEAWSACVDYFGLRWTVYIAILASITKSFRDAIGYEYGLSSLDGWANWDVHLPLAEFSYNNSYHSSIQCAMFEALYGRKCKSPVLWAKIGEGRLIGPKLVQETTDKKCLADANLHVPLDEIKADKTLRFVEESIEIMDCEVKSLKCSKISIVKVRWNLKRGLEFTWECENHIKAKYP</sequence>
<keyword evidence="6" id="KW-0378">Hydrolase</keyword>
<dbReference type="InterPro" id="IPR036397">
    <property type="entry name" value="RNaseH_sf"/>
</dbReference>
<dbReference type="FunFam" id="3.30.70.270:FF:000003">
    <property type="entry name" value="Transposon Ty3-G Gag-Pol polyprotein"/>
    <property type="match status" value="1"/>
</dbReference>
<evidence type="ECO:0000313" key="9">
    <source>
        <dbReference type="EMBL" id="GEU46518.1"/>
    </source>
</evidence>
<dbReference type="GO" id="GO:0003676">
    <property type="term" value="F:nucleic acid binding"/>
    <property type="evidence" value="ECO:0007669"/>
    <property type="project" value="InterPro"/>
</dbReference>
<evidence type="ECO:0000256" key="3">
    <source>
        <dbReference type="ARBA" id="ARBA00022695"/>
    </source>
</evidence>
<evidence type="ECO:0000256" key="6">
    <source>
        <dbReference type="ARBA" id="ARBA00022801"/>
    </source>
</evidence>
<reference evidence="9" key="1">
    <citation type="journal article" date="2019" name="Sci. Rep.">
        <title>Draft genome of Tanacetum cinerariifolium, the natural source of mosquito coil.</title>
        <authorList>
            <person name="Yamashiro T."/>
            <person name="Shiraishi A."/>
            <person name="Satake H."/>
            <person name="Nakayama K."/>
        </authorList>
    </citation>
    <scope>NUCLEOTIDE SEQUENCE</scope>
</reference>
<dbReference type="GO" id="GO:0003964">
    <property type="term" value="F:RNA-directed DNA polymerase activity"/>
    <property type="evidence" value="ECO:0007669"/>
    <property type="project" value="UniProtKB-KW"/>
</dbReference>
<keyword evidence="3" id="KW-0548">Nucleotidyltransferase</keyword>
<dbReference type="SUPFAM" id="SSF56672">
    <property type="entry name" value="DNA/RNA polymerases"/>
    <property type="match status" value="1"/>
</dbReference>
<dbReference type="InterPro" id="IPR043128">
    <property type="entry name" value="Rev_trsase/Diguanyl_cyclase"/>
</dbReference>
<evidence type="ECO:0000256" key="4">
    <source>
        <dbReference type="ARBA" id="ARBA00022722"/>
    </source>
</evidence>
<dbReference type="Gene3D" id="3.30.420.10">
    <property type="entry name" value="Ribonuclease H-like superfamily/Ribonuclease H"/>
    <property type="match status" value="1"/>
</dbReference>
<name>A0A6L2KAQ1_TANCI</name>
<dbReference type="Gene3D" id="3.10.10.10">
    <property type="entry name" value="HIV Type 1 Reverse Transcriptase, subunit A, domain 1"/>
    <property type="match status" value="1"/>
</dbReference>